<evidence type="ECO:0000313" key="3">
    <source>
        <dbReference type="Proteomes" id="UP001157114"/>
    </source>
</evidence>
<dbReference type="PANTHER" id="PTHR33408">
    <property type="entry name" value="TRANSPOSASE"/>
    <property type="match status" value="1"/>
</dbReference>
<dbReference type="Proteomes" id="UP001157114">
    <property type="component" value="Unassembled WGS sequence"/>
</dbReference>
<dbReference type="Pfam" id="PF05598">
    <property type="entry name" value="DUF772"/>
    <property type="match status" value="1"/>
</dbReference>
<evidence type="ECO:0000259" key="1">
    <source>
        <dbReference type="Pfam" id="PF05598"/>
    </source>
</evidence>
<sequence>MCKEYTMDQLSLPMDLQEDIPENHLLRVINDAVNRLDMKLSPGGGRDSYHPKMLMKVVIYAYTQRIYSSRQIARAVRENIMFMWLAVSLEVGWLSLAHNLLKKAARAKISLQGMSPLQRYFIKKRFYLPMRAIFTVSDHLLRRPLYPYYEVNTLCCSL</sequence>
<evidence type="ECO:0000313" key="2">
    <source>
        <dbReference type="EMBL" id="GLX66987.1"/>
    </source>
</evidence>
<reference evidence="2 3" key="1">
    <citation type="submission" date="2023-03" db="EMBL/GenBank/DDBJ databases">
        <title>Draft genome sequence of the bacteria which degrade cell wall of Tricholomamatutake.</title>
        <authorList>
            <person name="Konishi Y."/>
            <person name="Fukuta Y."/>
            <person name="Shirasaka N."/>
        </authorList>
    </citation>
    <scope>NUCLEOTIDE SEQUENCE [LARGE SCALE GENOMIC DNA]</scope>
    <source>
        <strain evidence="3">mu1</strain>
    </source>
</reference>
<protein>
    <recommendedName>
        <fullName evidence="1">Transposase InsH N-terminal domain-containing protein</fullName>
    </recommendedName>
</protein>
<gene>
    <name evidence="2" type="ORF">MU1_13310</name>
</gene>
<proteinExistence type="predicted"/>
<keyword evidence="3" id="KW-1185">Reference proteome</keyword>
<feature type="domain" description="Transposase InsH N-terminal" evidence="1">
    <location>
        <begin position="15"/>
        <end position="86"/>
    </location>
</feature>
<dbReference type="InterPro" id="IPR008490">
    <property type="entry name" value="Transposase_InsH_N"/>
</dbReference>
<name>A0ABQ6G8P8_9BACL</name>
<comment type="caution">
    <text evidence="2">The sequence shown here is derived from an EMBL/GenBank/DDBJ whole genome shotgun (WGS) entry which is preliminary data.</text>
</comment>
<dbReference type="PANTHER" id="PTHR33408:SF2">
    <property type="entry name" value="TRANSPOSASE DDE DOMAIN-CONTAINING PROTEIN"/>
    <property type="match status" value="1"/>
</dbReference>
<accession>A0ABQ6G8P8</accession>
<dbReference type="EMBL" id="BSSQ01000005">
    <property type="protein sequence ID" value="GLX66987.1"/>
    <property type="molecule type" value="Genomic_DNA"/>
</dbReference>
<organism evidence="2 3">
    <name type="scientific">Paenibacillus glycanilyticus</name>
    <dbReference type="NCBI Taxonomy" id="126569"/>
    <lineage>
        <taxon>Bacteria</taxon>
        <taxon>Bacillati</taxon>
        <taxon>Bacillota</taxon>
        <taxon>Bacilli</taxon>
        <taxon>Bacillales</taxon>
        <taxon>Paenibacillaceae</taxon>
        <taxon>Paenibacillus</taxon>
    </lineage>
</organism>